<comment type="subcellular location">
    <subcellularLocation>
        <location evidence="3">Cytoplasm</location>
    </subcellularLocation>
</comment>
<feature type="domain" description="N-acetylmuramoyl-L-alanine amidase" evidence="13">
    <location>
        <begin position="35"/>
        <end position="183"/>
    </location>
</feature>
<dbReference type="AlphaFoldDB" id="A0A4V6P2M3"/>
<evidence type="ECO:0000256" key="1">
    <source>
        <dbReference type="ARBA" id="ARBA00001561"/>
    </source>
</evidence>
<accession>A0A4V6P2M3</accession>
<name>A0A4V6P2M3_9BURK</name>
<dbReference type="InterPro" id="IPR051206">
    <property type="entry name" value="NAMLAA_amidase_2"/>
</dbReference>
<dbReference type="PANTHER" id="PTHR30417:SF4">
    <property type="entry name" value="1,6-ANHYDRO-N-ACETYLMURAMYL-L-ALANINE AMIDASE AMPD"/>
    <property type="match status" value="1"/>
</dbReference>
<gene>
    <name evidence="14" type="ORF">EV686_10811</name>
</gene>
<dbReference type="GO" id="GO:0009254">
    <property type="term" value="P:peptidoglycan turnover"/>
    <property type="evidence" value="ECO:0007669"/>
    <property type="project" value="TreeGrafter"/>
</dbReference>
<keyword evidence="9" id="KW-0862">Zinc</keyword>
<dbReference type="Proteomes" id="UP000294692">
    <property type="component" value="Unassembled WGS sequence"/>
</dbReference>
<evidence type="ECO:0000256" key="12">
    <source>
        <dbReference type="ARBA" id="ARBA00042615"/>
    </source>
</evidence>
<dbReference type="CDD" id="cd06583">
    <property type="entry name" value="PGRP"/>
    <property type="match status" value="1"/>
</dbReference>
<dbReference type="GO" id="GO:0005737">
    <property type="term" value="C:cytoplasm"/>
    <property type="evidence" value="ECO:0007669"/>
    <property type="project" value="UniProtKB-SubCell"/>
</dbReference>
<evidence type="ECO:0000313" key="14">
    <source>
        <dbReference type="EMBL" id="TCU95169.1"/>
    </source>
</evidence>
<comment type="caution">
    <text evidence="14">The sequence shown here is derived from an EMBL/GenBank/DDBJ whole genome shotgun (WGS) entry which is preliminary data.</text>
</comment>
<evidence type="ECO:0000256" key="4">
    <source>
        <dbReference type="ARBA" id="ARBA00007553"/>
    </source>
</evidence>
<dbReference type="OrthoDB" id="9794842at2"/>
<reference evidence="14 15" key="1">
    <citation type="submission" date="2019-03" db="EMBL/GenBank/DDBJ databases">
        <title>Genomic Encyclopedia of Type Strains, Phase IV (KMG-IV): sequencing the most valuable type-strain genomes for metagenomic binning, comparative biology and taxonomic classification.</title>
        <authorList>
            <person name="Goeker M."/>
        </authorList>
    </citation>
    <scope>NUCLEOTIDE SEQUENCE [LARGE SCALE GENOMIC DNA]</scope>
    <source>
        <strain evidence="14 15">DSM 100048</strain>
    </source>
</reference>
<keyword evidence="15" id="KW-1185">Reference proteome</keyword>
<dbReference type="RefSeq" id="WP_132477619.1">
    <property type="nucleotide sequence ID" value="NZ_JBHRVM010000001.1"/>
</dbReference>
<dbReference type="PANTHER" id="PTHR30417">
    <property type="entry name" value="N-ACETYLMURAMOYL-L-ALANINE AMIDASE AMID"/>
    <property type="match status" value="1"/>
</dbReference>
<protein>
    <recommendedName>
        <fullName evidence="11">1,6-anhydro-N-acetylmuramyl-L-alanine amidase AmpD</fullName>
        <ecNumber evidence="5">3.5.1.28</ecNumber>
    </recommendedName>
    <alternativeName>
        <fullName evidence="12">N-acetylmuramoyl-L-alanine amidase</fullName>
    </alternativeName>
</protein>
<evidence type="ECO:0000313" key="15">
    <source>
        <dbReference type="Proteomes" id="UP000294692"/>
    </source>
</evidence>
<evidence type="ECO:0000256" key="3">
    <source>
        <dbReference type="ARBA" id="ARBA00004496"/>
    </source>
</evidence>
<dbReference type="EMBL" id="SMBX01000008">
    <property type="protein sequence ID" value="TCU95169.1"/>
    <property type="molecule type" value="Genomic_DNA"/>
</dbReference>
<dbReference type="Pfam" id="PF01510">
    <property type="entry name" value="Amidase_2"/>
    <property type="match status" value="1"/>
</dbReference>
<comment type="similarity">
    <text evidence="4">Belongs to the N-acetylmuramoyl-L-alanine amidase 2 family.</text>
</comment>
<dbReference type="GO" id="GO:0009253">
    <property type="term" value="P:peptidoglycan catabolic process"/>
    <property type="evidence" value="ECO:0007669"/>
    <property type="project" value="InterPro"/>
</dbReference>
<dbReference type="InterPro" id="IPR036505">
    <property type="entry name" value="Amidase/PGRP_sf"/>
</dbReference>
<evidence type="ECO:0000256" key="8">
    <source>
        <dbReference type="ARBA" id="ARBA00022801"/>
    </source>
</evidence>
<comment type="catalytic activity">
    <reaction evidence="1">
        <text>Hydrolyzes the link between N-acetylmuramoyl residues and L-amino acid residues in certain cell-wall glycopeptides.</text>
        <dbReference type="EC" id="3.5.1.28"/>
    </reaction>
</comment>
<evidence type="ECO:0000256" key="5">
    <source>
        <dbReference type="ARBA" id="ARBA00011901"/>
    </source>
</evidence>
<dbReference type="SMART" id="SM00644">
    <property type="entry name" value="Ami_2"/>
    <property type="match status" value="1"/>
</dbReference>
<evidence type="ECO:0000256" key="11">
    <source>
        <dbReference type="ARBA" id="ARBA00039257"/>
    </source>
</evidence>
<dbReference type="SUPFAM" id="SSF55846">
    <property type="entry name" value="N-acetylmuramoyl-L-alanine amidase-like"/>
    <property type="match status" value="1"/>
</dbReference>
<dbReference type="NCBIfam" id="NF008758">
    <property type="entry name" value="PRK11789.1"/>
    <property type="match status" value="1"/>
</dbReference>
<dbReference type="GO" id="GO:0046872">
    <property type="term" value="F:metal ion binding"/>
    <property type="evidence" value="ECO:0007669"/>
    <property type="project" value="UniProtKB-KW"/>
</dbReference>
<keyword evidence="8" id="KW-0378">Hydrolase</keyword>
<dbReference type="GO" id="GO:0071555">
    <property type="term" value="P:cell wall organization"/>
    <property type="evidence" value="ECO:0007669"/>
    <property type="project" value="UniProtKB-KW"/>
</dbReference>
<evidence type="ECO:0000256" key="7">
    <source>
        <dbReference type="ARBA" id="ARBA00022723"/>
    </source>
</evidence>
<evidence type="ECO:0000256" key="10">
    <source>
        <dbReference type="ARBA" id="ARBA00023316"/>
    </source>
</evidence>
<evidence type="ECO:0000259" key="13">
    <source>
        <dbReference type="SMART" id="SM00644"/>
    </source>
</evidence>
<dbReference type="InterPro" id="IPR002502">
    <property type="entry name" value="Amidase_domain"/>
</dbReference>
<evidence type="ECO:0000256" key="2">
    <source>
        <dbReference type="ARBA" id="ARBA00001947"/>
    </source>
</evidence>
<organism evidence="14 15">
    <name type="scientific">Paracandidimonas soli</name>
    <dbReference type="NCBI Taxonomy" id="1917182"/>
    <lineage>
        <taxon>Bacteria</taxon>
        <taxon>Pseudomonadati</taxon>
        <taxon>Pseudomonadota</taxon>
        <taxon>Betaproteobacteria</taxon>
        <taxon>Burkholderiales</taxon>
        <taxon>Alcaligenaceae</taxon>
        <taxon>Paracandidimonas</taxon>
    </lineage>
</organism>
<evidence type="ECO:0000256" key="9">
    <source>
        <dbReference type="ARBA" id="ARBA00022833"/>
    </source>
</evidence>
<proteinExistence type="inferred from homology"/>
<keyword evidence="6" id="KW-0963">Cytoplasm</keyword>
<dbReference type="GO" id="GO:0008745">
    <property type="term" value="F:N-acetylmuramoyl-L-alanine amidase activity"/>
    <property type="evidence" value="ECO:0007669"/>
    <property type="project" value="UniProtKB-EC"/>
</dbReference>
<dbReference type="Gene3D" id="3.40.80.10">
    <property type="entry name" value="Peptidoglycan recognition protein-like"/>
    <property type="match status" value="1"/>
</dbReference>
<sequence length="205" mass="23350">MIAGAKEAPEPCAPVCRLDRQGWLMPAAGIRIAPSPNFDQRPADTDTCLLVIHNISLPPGIFGGPEITDLFLNRLDYGSHPWLERLRGLHVSAHFLIRRDGSIVQYVSTEQRAWHAGVSSFEHRERCNDFSIGIELEGTDTLPFEDAQYLTLQNLTQTLRQRYPLRAVRGHEHIAPVRKTDPGPCFDWNRYMRMSGWPRRLMPPV</sequence>
<keyword evidence="10" id="KW-0961">Cell wall biogenesis/degradation</keyword>
<comment type="cofactor">
    <cofactor evidence="2">
        <name>Zn(2+)</name>
        <dbReference type="ChEBI" id="CHEBI:29105"/>
    </cofactor>
</comment>
<keyword evidence="7" id="KW-0479">Metal-binding</keyword>
<evidence type="ECO:0000256" key="6">
    <source>
        <dbReference type="ARBA" id="ARBA00022490"/>
    </source>
</evidence>
<dbReference type="EC" id="3.5.1.28" evidence="5"/>